<protein>
    <submittedName>
        <fullName evidence="2">Uncharacterized protein</fullName>
    </submittedName>
</protein>
<evidence type="ECO:0000256" key="1">
    <source>
        <dbReference type="SAM" id="Phobius"/>
    </source>
</evidence>
<accession>A0A3L7E2K4</accession>
<dbReference type="RefSeq" id="WP_117953322.1">
    <property type="nucleotide sequence ID" value="NZ_QRAN01000005.1"/>
</dbReference>
<keyword evidence="1" id="KW-0472">Membrane</keyword>
<dbReference type="AlphaFoldDB" id="A0A3L7E2K4"/>
<reference evidence="2 3" key="1">
    <citation type="submission" date="2018-07" db="EMBL/GenBank/DDBJ databases">
        <title>Halioglobus sp. genome submission.</title>
        <authorList>
            <person name="Ye M.-Q."/>
            <person name="Du Z.-J."/>
        </authorList>
    </citation>
    <scope>NUCLEOTIDE SEQUENCE [LARGE SCALE GENOMIC DNA]</scope>
    <source>
        <strain evidence="2 3">U0301</strain>
    </source>
</reference>
<feature type="transmembrane region" description="Helical" evidence="1">
    <location>
        <begin position="107"/>
        <end position="127"/>
    </location>
</feature>
<organism evidence="2 3">
    <name type="scientific">Seongchinamella sediminis</name>
    <dbReference type="NCBI Taxonomy" id="2283635"/>
    <lineage>
        <taxon>Bacteria</taxon>
        <taxon>Pseudomonadati</taxon>
        <taxon>Pseudomonadota</taxon>
        <taxon>Gammaproteobacteria</taxon>
        <taxon>Cellvibrionales</taxon>
        <taxon>Halieaceae</taxon>
        <taxon>Seongchinamella</taxon>
    </lineage>
</organism>
<keyword evidence="1" id="KW-0812">Transmembrane</keyword>
<keyword evidence="3" id="KW-1185">Reference proteome</keyword>
<dbReference type="OrthoDB" id="5732797at2"/>
<proteinExistence type="predicted"/>
<keyword evidence="1" id="KW-1133">Transmembrane helix</keyword>
<dbReference type="Proteomes" id="UP000265509">
    <property type="component" value="Unassembled WGS sequence"/>
</dbReference>
<feature type="transmembrane region" description="Helical" evidence="1">
    <location>
        <begin position="74"/>
        <end position="95"/>
    </location>
</feature>
<name>A0A3L7E2K4_9GAMM</name>
<comment type="caution">
    <text evidence="2">The sequence shown here is derived from an EMBL/GenBank/DDBJ whole genome shotgun (WGS) entry which is preliminary data.</text>
</comment>
<gene>
    <name evidence="2" type="ORF">DWB85_06065</name>
</gene>
<dbReference type="EMBL" id="QRAN01000005">
    <property type="protein sequence ID" value="RLQ22551.1"/>
    <property type="molecule type" value="Genomic_DNA"/>
</dbReference>
<evidence type="ECO:0000313" key="2">
    <source>
        <dbReference type="EMBL" id="RLQ22551.1"/>
    </source>
</evidence>
<evidence type="ECO:0000313" key="3">
    <source>
        <dbReference type="Proteomes" id="UP000265509"/>
    </source>
</evidence>
<sequence>MQHSTLLDEDFPSRVEAIFPDGGSARRAATALCLRYGLESSQISFVSLERNEATTHRNRFTFNASGRTLQKRQLIRTLIAFACIAAGIVLMHLLYSNGVISRELAGALLAIPIGAAVVITVMGMLSWRPAGASSRTRPRHSDEVVLVVKLHDVSEQYELRRALKELGAESAPGNIAEIS</sequence>